<dbReference type="GO" id="GO:0046872">
    <property type="term" value="F:metal ion binding"/>
    <property type="evidence" value="ECO:0007669"/>
    <property type="project" value="UniProtKB-KW"/>
</dbReference>
<proteinExistence type="inferred from homology"/>
<dbReference type="Gene3D" id="3.40.390.10">
    <property type="entry name" value="Collagenase (Catalytic Domain)"/>
    <property type="match status" value="1"/>
</dbReference>
<evidence type="ECO:0000313" key="12">
    <source>
        <dbReference type="Proteomes" id="UP001153636"/>
    </source>
</evidence>
<dbReference type="InterPro" id="IPR042089">
    <property type="entry name" value="Peptidase_M13_dom_2"/>
</dbReference>
<evidence type="ECO:0000256" key="6">
    <source>
        <dbReference type="ARBA" id="ARBA00022801"/>
    </source>
</evidence>
<dbReference type="PROSITE" id="PS51885">
    <property type="entry name" value="NEPRILYSIN"/>
    <property type="match status" value="1"/>
</dbReference>
<comment type="cofactor">
    <cofactor evidence="1">
        <name>Zn(2+)</name>
        <dbReference type="ChEBI" id="CHEBI:29105"/>
    </cofactor>
</comment>
<dbReference type="Proteomes" id="UP001153636">
    <property type="component" value="Chromosome 17"/>
</dbReference>
<dbReference type="OrthoDB" id="6475849at2759"/>
<evidence type="ECO:0000256" key="3">
    <source>
        <dbReference type="ARBA" id="ARBA00007357"/>
    </source>
</evidence>
<dbReference type="InterPro" id="IPR008753">
    <property type="entry name" value="Peptidase_M13_N"/>
</dbReference>
<keyword evidence="8" id="KW-0482">Metalloprotease</keyword>
<protein>
    <submittedName>
        <fullName evidence="11">Uncharacterized protein</fullName>
    </submittedName>
</protein>
<evidence type="ECO:0000256" key="7">
    <source>
        <dbReference type="ARBA" id="ARBA00022833"/>
    </source>
</evidence>
<gene>
    <name evidence="11" type="ORF">PSYICH_LOCUS5532</name>
</gene>
<evidence type="ECO:0000256" key="1">
    <source>
        <dbReference type="ARBA" id="ARBA00001947"/>
    </source>
</evidence>
<evidence type="ECO:0000256" key="2">
    <source>
        <dbReference type="ARBA" id="ARBA00004401"/>
    </source>
</evidence>
<evidence type="ECO:0000313" key="11">
    <source>
        <dbReference type="EMBL" id="CAH1104623.1"/>
    </source>
</evidence>
<dbReference type="Gene3D" id="1.10.1380.10">
    <property type="entry name" value="Neutral endopeptidase , domain2"/>
    <property type="match status" value="1"/>
</dbReference>
<accession>A0A9P0CQZ2</accession>
<dbReference type="CDD" id="cd08662">
    <property type="entry name" value="M13"/>
    <property type="match status" value="1"/>
</dbReference>
<dbReference type="Pfam" id="PF01431">
    <property type="entry name" value="Peptidase_M13"/>
    <property type="match status" value="1"/>
</dbReference>
<feature type="domain" description="Peptidase M13 C-terminal" evidence="9">
    <location>
        <begin position="535"/>
        <end position="740"/>
    </location>
</feature>
<evidence type="ECO:0000256" key="5">
    <source>
        <dbReference type="ARBA" id="ARBA00022723"/>
    </source>
</evidence>
<comment type="similarity">
    <text evidence="3">Belongs to the peptidase M13 family.</text>
</comment>
<keyword evidence="4" id="KW-0645">Protease</keyword>
<dbReference type="SUPFAM" id="SSF55486">
    <property type="entry name" value="Metalloproteases ('zincins'), catalytic domain"/>
    <property type="match status" value="1"/>
</dbReference>
<dbReference type="InterPro" id="IPR000718">
    <property type="entry name" value="Peptidase_M13"/>
</dbReference>
<keyword evidence="6" id="KW-0378">Hydrolase</keyword>
<reference evidence="11" key="1">
    <citation type="submission" date="2022-01" db="EMBL/GenBank/DDBJ databases">
        <authorList>
            <person name="King R."/>
        </authorList>
    </citation>
    <scope>NUCLEOTIDE SEQUENCE</scope>
</reference>
<evidence type="ECO:0000259" key="10">
    <source>
        <dbReference type="Pfam" id="PF05649"/>
    </source>
</evidence>
<organism evidence="11 12">
    <name type="scientific">Psylliodes chrysocephalus</name>
    <dbReference type="NCBI Taxonomy" id="3402493"/>
    <lineage>
        <taxon>Eukaryota</taxon>
        <taxon>Metazoa</taxon>
        <taxon>Ecdysozoa</taxon>
        <taxon>Arthropoda</taxon>
        <taxon>Hexapoda</taxon>
        <taxon>Insecta</taxon>
        <taxon>Pterygota</taxon>
        <taxon>Neoptera</taxon>
        <taxon>Endopterygota</taxon>
        <taxon>Coleoptera</taxon>
        <taxon>Polyphaga</taxon>
        <taxon>Cucujiformia</taxon>
        <taxon>Chrysomeloidea</taxon>
        <taxon>Chrysomelidae</taxon>
        <taxon>Galerucinae</taxon>
        <taxon>Alticini</taxon>
        <taxon>Psylliodes</taxon>
    </lineage>
</organism>
<evidence type="ECO:0000256" key="4">
    <source>
        <dbReference type="ARBA" id="ARBA00022670"/>
    </source>
</evidence>
<dbReference type="PANTHER" id="PTHR11733">
    <property type="entry name" value="ZINC METALLOPROTEASE FAMILY M13 NEPRILYSIN-RELATED"/>
    <property type="match status" value="1"/>
</dbReference>
<dbReference type="InterPro" id="IPR018497">
    <property type="entry name" value="Peptidase_M13_C"/>
</dbReference>
<dbReference type="PANTHER" id="PTHR11733:SF224">
    <property type="entry name" value="NEPRILYSIN-2"/>
    <property type="match status" value="1"/>
</dbReference>
<evidence type="ECO:0000256" key="8">
    <source>
        <dbReference type="ARBA" id="ARBA00023049"/>
    </source>
</evidence>
<name>A0A9P0CQZ2_9CUCU</name>
<feature type="domain" description="Peptidase M13 N-terminal" evidence="10">
    <location>
        <begin position="85"/>
        <end position="474"/>
    </location>
</feature>
<keyword evidence="7" id="KW-0862">Zinc</keyword>
<comment type="subcellular location">
    <subcellularLocation>
        <location evidence="2">Cell membrane</location>
        <topology evidence="2">Single-pass type II membrane protein</topology>
    </subcellularLocation>
</comment>
<dbReference type="AlphaFoldDB" id="A0A9P0CQZ2"/>
<dbReference type="GO" id="GO:0016485">
    <property type="term" value="P:protein processing"/>
    <property type="evidence" value="ECO:0007669"/>
    <property type="project" value="TreeGrafter"/>
</dbReference>
<dbReference type="GO" id="GO:0005886">
    <property type="term" value="C:plasma membrane"/>
    <property type="evidence" value="ECO:0007669"/>
    <property type="project" value="UniProtKB-SubCell"/>
</dbReference>
<dbReference type="GO" id="GO:0004222">
    <property type="term" value="F:metalloendopeptidase activity"/>
    <property type="evidence" value="ECO:0007669"/>
    <property type="project" value="InterPro"/>
</dbReference>
<evidence type="ECO:0000259" key="9">
    <source>
        <dbReference type="Pfam" id="PF01431"/>
    </source>
</evidence>
<dbReference type="Pfam" id="PF05649">
    <property type="entry name" value="Peptidase_M13_N"/>
    <property type="match status" value="1"/>
</dbReference>
<keyword evidence="5" id="KW-0479">Metal-binding</keyword>
<dbReference type="EMBL" id="OV651829">
    <property type="protein sequence ID" value="CAH1104623.1"/>
    <property type="molecule type" value="Genomic_DNA"/>
</dbReference>
<sequence length="741" mass="85374">MERCLILSTGIAFLIGMSLVAALVTVIWTRNQEVSHKPYTAELLQGKTVTITSPDQDEPMEICLTPGCIHAASRVLEYMDETVDPCDDFYQFTCGNFIKTTNIPDDKAAVTSFSILGDMLLEQLRTMIEEPIKESELTPFKLTKKFYKACMNKTLIEDDGMTTINNILKQLGGWPVLEGNNWNESEFDWKTSVYKFRKLGYGFSHFIGFSIMSDVKNSTNRVIYLDQPSFLLRREFLIKGLEDKIVKAYYDYMVDLAVLFGAERQNATIELKASLEFEMQLAKISLPNEERRNMTVLYNPMSIEQLQEKFPSIPWVEYINNLLAPAAHVKTGELVIIYVPSYLKSFEMLVEKTPKRVQANYALWRAASDSVPYLTERLRKRQLEFTAVITGQTEEVARWKECISITSGSMFIASGALYVRKYFNEQARRNVQEMVNDIRLQFEDILKVVDWMDDKTRMIALDKAKSIATHIAYPDELLDDKKLTEFYDGLEVSSEKYIKSVLNLELFSTRFAYKRLREPVNKTDWIAHSQAAVVNAFYSTSENSIEFPVGILQGAFFNADRPRYMNYGGIGFVIGHELTHGFDDEGRQFDKNSNLVDWWQETTKKRFNEKAQCIINQYANYSVPELGLNLNGINTQGENIADNGGIKEAYMAYERWVSRNAEEPLLPGLNYTQRQLFWISAANVWCSKIRKEKLKEMIITEEHSPDKFRVNGFLSNMELFSRDFNCLTGTPMNPEHKCHVW</sequence>
<dbReference type="PRINTS" id="PR00786">
    <property type="entry name" value="NEPRILYSIN"/>
</dbReference>
<keyword evidence="12" id="KW-1185">Reference proteome</keyword>
<dbReference type="InterPro" id="IPR024079">
    <property type="entry name" value="MetalloPept_cat_dom_sf"/>
</dbReference>